<evidence type="ECO:0000313" key="2">
    <source>
        <dbReference type="Proteomes" id="UP001234297"/>
    </source>
</evidence>
<dbReference type="Proteomes" id="UP001234297">
    <property type="component" value="Chromosome 3"/>
</dbReference>
<dbReference type="EMBL" id="CM056811">
    <property type="protein sequence ID" value="KAJ8638622.1"/>
    <property type="molecule type" value="Genomic_DNA"/>
</dbReference>
<evidence type="ECO:0000313" key="1">
    <source>
        <dbReference type="EMBL" id="KAJ8638622.1"/>
    </source>
</evidence>
<sequence>MTLTRNVSDITTSDSKKRKRVVFANIDAGIEANECIKVFLVSCPEEMDTADCFSTNPVDLCHFFGEEGKIYGYNDLKINIWISCVSFHAYADVTFHSTFNGSKGITDLNPIIQDICGESLVENKDEFLKTFSTEAQFFRNIISNGEVICSEASKGHDDASYSHLEPEASITEHQVVRMNLSNVPVGQLYDRLVALVHLFVDGGSPVDVTDPKWEIHFIIERNTDLGVETYFKLLGFATIYHFYHYPDSSRLRLGQILVLPPNQGRGHGRHLLEALNSVAISENAYDVTVEDPSDYLQHVRTCIDTLRLLKFDPIKSAISSTASQLKQGRLSKKTCQLRSNPPARVVDKVRQQLKINKKQFLRCWEVLVYLNLDPTDCHSMENYRASILDRMKVDVLGKDVGTAGKCVVEVPDDHDMTFVMFRSQAGGTDCTLDFEVDKDRKSQEEQLNHLLDKRMKEIFKIAEKVSLHCSSEAKLRR</sequence>
<comment type="caution">
    <text evidence="1">The sequence shown here is derived from an EMBL/GenBank/DDBJ whole genome shotgun (WGS) entry which is preliminary data.</text>
</comment>
<keyword evidence="2" id="KW-1185">Reference proteome</keyword>
<gene>
    <name evidence="1" type="ORF">MRB53_012889</name>
</gene>
<accession>A0ACC2LYR7</accession>
<name>A0ACC2LYR7_PERAE</name>
<reference evidence="1 2" key="1">
    <citation type="journal article" date="2022" name="Hortic Res">
        <title>A haplotype resolved chromosomal level avocado genome allows analysis of novel avocado genes.</title>
        <authorList>
            <person name="Nath O."/>
            <person name="Fletcher S.J."/>
            <person name="Hayward A."/>
            <person name="Shaw L.M."/>
            <person name="Masouleh A.K."/>
            <person name="Furtado A."/>
            <person name="Henry R.J."/>
            <person name="Mitter N."/>
        </authorList>
    </citation>
    <scope>NUCLEOTIDE SEQUENCE [LARGE SCALE GENOMIC DNA]</scope>
    <source>
        <strain evidence="2">cv. Hass</strain>
    </source>
</reference>
<organism evidence="1 2">
    <name type="scientific">Persea americana</name>
    <name type="common">Avocado</name>
    <dbReference type="NCBI Taxonomy" id="3435"/>
    <lineage>
        <taxon>Eukaryota</taxon>
        <taxon>Viridiplantae</taxon>
        <taxon>Streptophyta</taxon>
        <taxon>Embryophyta</taxon>
        <taxon>Tracheophyta</taxon>
        <taxon>Spermatophyta</taxon>
        <taxon>Magnoliopsida</taxon>
        <taxon>Magnoliidae</taxon>
        <taxon>Laurales</taxon>
        <taxon>Lauraceae</taxon>
        <taxon>Persea</taxon>
    </lineage>
</organism>
<protein>
    <submittedName>
        <fullName evidence="1">Uncharacterized protein</fullName>
    </submittedName>
</protein>
<proteinExistence type="predicted"/>